<keyword evidence="6" id="KW-0963">Cytoplasm</keyword>
<dbReference type="OrthoDB" id="45365at2759"/>
<gene>
    <name evidence="12" type="primary">LOC109483593</name>
</gene>
<keyword evidence="11" id="KW-1185">Reference proteome</keyword>
<dbReference type="InterPro" id="IPR017096">
    <property type="entry name" value="BTB-kelch_protein"/>
</dbReference>
<evidence type="ECO:0000256" key="2">
    <source>
        <dbReference type="ARBA" id="ARBA00004496"/>
    </source>
</evidence>
<dbReference type="Pfam" id="PF00651">
    <property type="entry name" value="BTB"/>
    <property type="match status" value="1"/>
</dbReference>
<dbReference type="SUPFAM" id="SSF54695">
    <property type="entry name" value="POZ domain"/>
    <property type="match status" value="1"/>
</dbReference>
<dbReference type="InterPro" id="IPR030563">
    <property type="entry name" value="KEAP1_BTB_POZ_dom"/>
</dbReference>
<dbReference type="CDD" id="cd18248">
    <property type="entry name" value="BTB_POZ_KLHL19_KEAP1"/>
    <property type="match status" value="1"/>
</dbReference>
<dbReference type="RefSeq" id="XP_019642185.1">
    <property type="nucleotide sequence ID" value="XM_019786626.1"/>
</dbReference>
<dbReference type="PANTHER" id="PTHR24412:SF401">
    <property type="entry name" value="FI11917P"/>
    <property type="match status" value="1"/>
</dbReference>
<dbReference type="CDD" id="cd18458">
    <property type="entry name" value="BACK_KLHL19_KEAP1"/>
    <property type="match status" value="1"/>
</dbReference>
<dbReference type="GO" id="GO:0016567">
    <property type="term" value="P:protein ubiquitination"/>
    <property type="evidence" value="ECO:0007669"/>
    <property type="project" value="UniProtKB-UniPathway"/>
</dbReference>
<dbReference type="PROSITE" id="PS50097">
    <property type="entry name" value="BTB"/>
    <property type="match status" value="1"/>
</dbReference>
<dbReference type="PANTHER" id="PTHR24412">
    <property type="entry name" value="KELCH PROTEIN"/>
    <property type="match status" value="1"/>
</dbReference>
<dbReference type="InterPro" id="IPR015915">
    <property type="entry name" value="Kelch-typ_b-propeller"/>
</dbReference>
<dbReference type="FunFam" id="3.30.710.10:FF:000001">
    <property type="entry name" value="Kelch-like family member 20"/>
    <property type="match status" value="1"/>
</dbReference>
<evidence type="ECO:0000256" key="9">
    <source>
        <dbReference type="ARBA" id="ARBA00023242"/>
    </source>
</evidence>
<dbReference type="Gene3D" id="3.30.710.10">
    <property type="entry name" value="Potassium Channel Kv1.1, Chain A"/>
    <property type="match status" value="1"/>
</dbReference>
<proteinExistence type="inferred from homology"/>
<keyword evidence="9" id="KW-0539">Nucleus</keyword>
<dbReference type="Gene3D" id="1.25.40.420">
    <property type="match status" value="1"/>
</dbReference>
<dbReference type="SMART" id="SM00225">
    <property type="entry name" value="BTB"/>
    <property type="match status" value="1"/>
</dbReference>
<dbReference type="GeneID" id="109483593"/>
<dbReference type="PRINTS" id="PR00501">
    <property type="entry name" value="KELCHREPEAT"/>
</dbReference>
<dbReference type="FunFam" id="2.120.10.80:FF:000024">
    <property type="entry name" value="Kelch-like ECH-associated protein 1"/>
    <property type="match status" value="1"/>
</dbReference>
<evidence type="ECO:0000256" key="5">
    <source>
        <dbReference type="ARBA" id="ARBA00022441"/>
    </source>
</evidence>
<evidence type="ECO:0000259" key="10">
    <source>
        <dbReference type="PROSITE" id="PS50097"/>
    </source>
</evidence>
<dbReference type="Gene3D" id="2.120.10.80">
    <property type="entry name" value="Kelch-type beta propeller"/>
    <property type="match status" value="1"/>
</dbReference>
<dbReference type="Pfam" id="PF07707">
    <property type="entry name" value="BACK"/>
    <property type="match status" value="1"/>
</dbReference>
<dbReference type="Proteomes" id="UP000515135">
    <property type="component" value="Unplaced"/>
</dbReference>
<dbReference type="InterPro" id="IPR011705">
    <property type="entry name" value="BACK"/>
</dbReference>
<sequence length="594" mass="66161">MAEDEPMDPTGPNFEVECAPRNGGSTCRTFTDGGHAEEALGVMNMLREHHQLCDVTLKVTYQDKKDTFLAHKVVLAAASPYFKAMFTGGLKECEMQEIPIEGVHPCVMNQLIGFAYTSQITLKDMTVLHVMTASVMFQMTRVAKLCCEFLEDQLDPSNAIGIANFAQELGCKKLEEKAREFIYTNFCEVCESEEFMMLSACQLLNLINRDELNVRCESEVYKAAMRWVTYDLDERKQCIYPLLEAVRCHKLNPEFIKKSLSACPIATRNPECNEYLCKILQDLTLHKPRCLKVKQRTPLAPHVIFIAGGYLRQSLATMEAYNPEKNTWTRLADLPMPRSGLAAAVVHGFFYVIGGRNNSPDGNMDSNSLEGYNPYTNSWQSYTPMSIPRNRVGVGVIDDYIYAVGGSQGCMHHNTVEKYDANQDKWTTVAPMKTRRIGVGVAVLNRLLYAVGGFDGTTRLRSMECYHPENNEWQFVTSMNVPRSGAGVVAQDHHIYAIGGYDGMSQLNSVEKYDINANTWEFVASMKKQRSALSVTSFGGKIYALGGYDGTDFLESVEVYDPQTNEWTICASMSSGRSGSGAAVGIEPCTKGPS</sequence>
<dbReference type="InterPro" id="IPR047098">
    <property type="entry name" value="KEAP1_BACK"/>
</dbReference>
<organism evidence="11 12">
    <name type="scientific">Branchiostoma belcheri</name>
    <name type="common">Amphioxus</name>
    <dbReference type="NCBI Taxonomy" id="7741"/>
    <lineage>
        <taxon>Eukaryota</taxon>
        <taxon>Metazoa</taxon>
        <taxon>Chordata</taxon>
        <taxon>Cephalochordata</taxon>
        <taxon>Leptocardii</taxon>
        <taxon>Amphioxiformes</taxon>
        <taxon>Branchiostomatidae</taxon>
        <taxon>Branchiostoma</taxon>
    </lineage>
</organism>
<keyword evidence="7" id="KW-0677">Repeat</keyword>
<dbReference type="InterPro" id="IPR011333">
    <property type="entry name" value="SKP1/BTB/POZ_sf"/>
</dbReference>
<dbReference type="FunFam" id="1.25.40.420:FF:000001">
    <property type="entry name" value="Kelch-like family member 12"/>
    <property type="match status" value="1"/>
</dbReference>
<dbReference type="Pfam" id="PF01344">
    <property type="entry name" value="Kelch_1"/>
    <property type="match status" value="2"/>
</dbReference>
<dbReference type="SMART" id="SM00875">
    <property type="entry name" value="BACK"/>
    <property type="match status" value="1"/>
</dbReference>
<dbReference type="PIRSF" id="PIRSF037037">
    <property type="entry name" value="Kelch-like_protein_gigaxonin"/>
    <property type="match status" value="1"/>
</dbReference>
<accession>A0A6P4ZLX0</accession>
<evidence type="ECO:0000256" key="7">
    <source>
        <dbReference type="ARBA" id="ARBA00022737"/>
    </source>
</evidence>
<keyword evidence="8" id="KW-0833">Ubl conjugation pathway</keyword>
<comment type="similarity">
    <text evidence="4">Belongs to the KEAP1 family.</text>
</comment>
<evidence type="ECO:0000256" key="4">
    <source>
        <dbReference type="ARBA" id="ARBA00005288"/>
    </source>
</evidence>
<keyword evidence="5" id="KW-0880">Kelch repeat</keyword>
<evidence type="ECO:0000313" key="12">
    <source>
        <dbReference type="RefSeq" id="XP_019642185.1"/>
    </source>
</evidence>
<dbReference type="InterPro" id="IPR006652">
    <property type="entry name" value="Kelch_1"/>
</dbReference>
<dbReference type="Pfam" id="PF24681">
    <property type="entry name" value="Kelch_KLHDC2_KLHL20_DRC7"/>
    <property type="match status" value="1"/>
</dbReference>
<evidence type="ECO:0000256" key="6">
    <source>
        <dbReference type="ARBA" id="ARBA00022490"/>
    </source>
</evidence>
<feature type="domain" description="BTB" evidence="10">
    <location>
        <begin position="53"/>
        <end position="124"/>
    </location>
</feature>
<evidence type="ECO:0000256" key="1">
    <source>
        <dbReference type="ARBA" id="ARBA00004123"/>
    </source>
</evidence>
<dbReference type="GO" id="GO:0005737">
    <property type="term" value="C:cytoplasm"/>
    <property type="evidence" value="ECO:0007669"/>
    <property type="project" value="UniProtKB-SubCell"/>
</dbReference>
<reference evidence="12" key="1">
    <citation type="submission" date="2025-08" db="UniProtKB">
        <authorList>
            <consortium name="RefSeq"/>
        </authorList>
    </citation>
    <scope>IDENTIFICATION</scope>
    <source>
        <tissue evidence="12">Gonad</tissue>
    </source>
</reference>
<protein>
    <submittedName>
        <fullName evidence="12">Kelch-like ECH-associated protein 1</fullName>
    </submittedName>
</protein>
<dbReference type="InterPro" id="IPR000210">
    <property type="entry name" value="BTB/POZ_dom"/>
</dbReference>
<dbReference type="KEGG" id="bbel:109483593"/>
<dbReference type="GO" id="GO:0005634">
    <property type="term" value="C:nucleus"/>
    <property type="evidence" value="ECO:0007669"/>
    <property type="project" value="UniProtKB-SubCell"/>
</dbReference>
<evidence type="ECO:0000313" key="11">
    <source>
        <dbReference type="Proteomes" id="UP000515135"/>
    </source>
</evidence>
<dbReference type="SUPFAM" id="SSF117281">
    <property type="entry name" value="Kelch motif"/>
    <property type="match status" value="2"/>
</dbReference>
<name>A0A6P4ZLX0_BRABE</name>
<dbReference type="SMART" id="SM00612">
    <property type="entry name" value="Kelch"/>
    <property type="match status" value="6"/>
</dbReference>
<dbReference type="UniPathway" id="UPA00143"/>
<comment type="subcellular location">
    <subcellularLocation>
        <location evidence="2">Cytoplasm</location>
    </subcellularLocation>
    <subcellularLocation>
        <location evidence="1">Nucleus</location>
    </subcellularLocation>
</comment>
<dbReference type="AlphaFoldDB" id="A0A6P4ZLX0"/>
<comment type="pathway">
    <text evidence="3">Protein modification; protein ubiquitination.</text>
</comment>
<evidence type="ECO:0000256" key="3">
    <source>
        <dbReference type="ARBA" id="ARBA00004906"/>
    </source>
</evidence>
<evidence type="ECO:0000256" key="8">
    <source>
        <dbReference type="ARBA" id="ARBA00022786"/>
    </source>
</evidence>